<dbReference type="AlphaFoldDB" id="A0EFT5"/>
<feature type="transmembrane region" description="Helical" evidence="1">
    <location>
        <begin position="16"/>
        <end position="34"/>
    </location>
</feature>
<evidence type="ECO:0000313" key="2">
    <source>
        <dbReference type="EMBL" id="CAK94176.1"/>
    </source>
</evidence>
<dbReference type="GeneID" id="5047334"/>
<keyword evidence="1" id="KW-0472">Membrane</keyword>
<accession>A0EFT5</accession>
<dbReference type="InParanoid" id="A0EFT5"/>
<keyword evidence="1" id="KW-1133">Transmembrane helix</keyword>
<dbReference type="EMBL" id="CT868676">
    <property type="protein sequence ID" value="CAK94176.1"/>
    <property type="molecule type" value="Genomic_DNA"/>
</dbReference>
<name>A0EFT5_PARTE</name>
<reference evidence="2 3" key="1">
    <citation type="journal article" date="2006" name="Nature">
        <title>Global trends of whole-genome duplications revealed by the ciliate Paramecium tetraurelia.</title>
        <authorList>
            <consortium name="Genoscope"/>
            <person name="Aury J.-M."/>
            <person name="Jaillon O."/>
            <person name="Duret L."/>
            <person name="Noel B."/>
            <person name="Jubin C."/>
            <person name="Porcel B.M."/>
            <person name="Segurens B."/>
            <person name="Daubin V."/>
            <person name="Anthouard V."/>
            <person name="Aiach N."/>
            <person name="Arnaiz O."/>
            <person name="Billaut A."/>
            <person name="Beisson J."/>
            <person name="Blanc I."/>
            <person name="Bouhouche K."/>
            <person name="Camara F."/>
            <person name="Duharcourt S."/>
            <person name="Guigo R."/>
            <person name="Gogendeau D."/>
            <person name="Katinka M."/>
            <person name="Keller A.-M."/>
            <person name="Kissmehl R."/>
            <person name="Klotz C."/>
            <person name="Koll F."/>
            <person name="Le Moue A."/>
            <person name="Lepere C."/>
            <person name="Malinsky S."/>
            <person name="Nowacki M."/>
            <person name="Nowak J.K."/>
            <person name="Plattner H."/>
            <person name="Poulain J."/>
            <person name="Ruiz F."/>
            <person name="Serrano V."/>
            <person name="Zagulski M."/>
            <person name="Dessen P."/>
            <person name="Betermier M."/>
            <person name="Weissenbach J."/>
            <person name="Scarpelli C."/>
            <person name="Schachter V."/>
            <person name="Sperling L."/>
            <person name="Meyer E."/>
            <person name="Cohen J."/>
            <person name="Wincker P."/>
        </authorList>
    </citation>
    <scope>NUCLEOTIDE SEQUENCE [LARGE SCALE GENOMIC DNA]</scope>
    <source>
        <strain evidence="2 3">Stock d4-2</strain>
    </source>
</reference>
<evidence type="ECO:0000256" key="1">
    <source>
        <dbReference type="SAM" id="Phobius"/>
    </source>
</evidence>
<evidence type="ECO:0000313" key="3">
    <source>
        <dbReference type="Proteomes" id="UP000000600"/>
    </source>
</evidence>
<dbReference type="KEGG" id="ptm:GSPATT00026499001"/>
<dbReference type="Proteomes" id="UP000000600">
    <property type="component" value="Unassembled WGS sequence"/>
</dbReference>
<sequence>MLIFSLKLIWLFDSKYIIMFAWFMDLITFIVVLLDKNISKSVSCVHFLEKVLSISFKVNFTIFYDHSSYSF</sequence>
<dbReference type="HOGENOM" id="CLU_2745523_0_0_1"/>
<keyword evidence="3" id="KW-1185">Reference proteome</keyword>
<dbReference type="RefSeq" id="XP_001461549.1">
    <property type="nucleotide sequence ID" value="XM_001461512.1"/>
</dbReference>
<proteinExistence type="predicted"/>
<protein>
    <submittedName>
        <fullName evidence="2">Uncharacterized protein</fullName>
    </submittedName>
</protein>
<gene>
    <name evidence="2" type="ORF">GSPATT00026499001</name>
</gene>
<organism evidence="2 3">
    <name type="scientific">Paramecium tetraurelia</name>
    <dbReference type="NCBI Taxonomy" id="5888"/>
    <lineage>
        <taxon>Eukaryota</taxon>
        <taxon>Sar</taxon>
        <taxon>Alveolata</taxon>
        <taxon>Ciliophora</taxon>
        <taxon>Intramacronucleata</taxon>
        <taxon>Oligohymenophorea</taxon>
        <taxon>Peniculida</taxon>
        <taxon>Parameciidae</taxon>
        <taxon>Paramecium</taxon>
    </lineage>
</organism>
<keyword evidence="1" id="KW-0812">Transmembrane</keyword>